<evidence type="ECO:0000313" key="2">
    <source>
        <dbReference type="EMBL" id="MFD1884854.1"/>
    </source>
</evidence>
<feature type="transmembrane region" description="Helical" evidence="1">
    <location>
        <begin position="39"/>
        <end position="58"/>
    </location>
</feature>
<accession>A0ABW4RGL7</accession>
<dbReference type="Proteomes" id="UP001597233">
    <property type="component" value="Unassembled WGS sequence"/>
</dbReference>
<keyword evidence="3" id="KW-1185">Reference proteome</keyword>
<keyword evidence="1" id="KW-1133">Transmembrane helix</keyword>
<dbReference type="EMBL" id="JBHUEH010000010">
    <property type="protein sequence ID" value="MFD1884854.1"/>
    <property type="molecule type" value="Genomic_DNA"/>
</dbReference>
<evidence type="ECO:0000256" key="1">
    <source>
        <dbReference type="SAM" id="Phobius"/>
    </source>
</evidence>
<keyword evidence="1" id="KW-0812">Transmembrane</keyword>
<feature type="transmembrane region" description="Helical" evidence="1">
    <location>
        <begin position="7"/>
        <end position="27"/>
    </location>
</feature>
<evidence type="ECO:0000313" key="3">
    <source>
        <dbReference type="Proteomes" id="UP001597233"/>
    </source>
</evidence>
<dbReference type="RefSeq" id="WP_347324496.1">
    <property type="nucleotide sequence ID" value="NZ_JBCGUH010000003.1"/>
</dbReference>
<comment type="caution">
    <text evidence="2">The sequence shown here is derived from an EMBL/GenBank/DDBJ whole genome shotgun (WGS) entry which is preliminary data.</text>
</comment>
<protein>
    <submittedName>
        <fullName evidence="2">Uncharacterized protein</fullName>
    </submittedName>
</protein>
<sequence>MKPKTAFLLKNSFITGVICSIMIILLLQIDHSLTTPKDTWIQLSTWIPVCFVMGYGISEVKWRFKNRRSGE</sequence>
<organism evidence="2 3">
    <name type="scientific">Paenibacillus wenxiniae</name>
    <dbReference type="NCBI Taxonomy" id="1636843"/>
    <lineage>
        <taxon>Bacteria</taxon>
        <taxon>Bacillati</taxon>
        <taxon>Bacillota</taxon>
        <taxon>Bacilli</taxon>
        <taxon>Bacillales</taxon>
        <taxon>Paenibacillaceae</taxon>
        <taxon>Paenibacillus</taxon>
    </lineage>
</organism>
<name>A0ABW4RGL7_9BACL</name>
<proteinExistence type="predicted"/>
<reference evidence="3" key="1">
    <citation type="journal article" date="2019" name="Int. J. Syst. Evol. Microbiol.">
        <title>The Global Catalogue of Microorganisms (GCM) 10K type strain sequencing project: providing services to taxonomists for standard genome sequencing and annotation.</title>
        <authorList>
            <consortium name="The Broad Institute Genomics Platform"/>
            <consortium name="The Broad Institute Genome Sequencing Center for Infectious Disease"/>
            <person name="Wu L."/>
            <person name="Ma J."/>
        </authorList>
    </citation>
    <scope>NUCLEOTIDE SEQUENCE [LARGE SCALE GENOMIC DNA]</scope>
    <source>
        <strain evidence="3">CCUG 54950</strain>
    </source>
</reference>
<gene>
    <name evidence="2" type="ORF">ACFSC9_04885</name>
</gene>
<keyword evidence="1" id="KW-0472">Membrane</keyword>